<dbReference type="PIRSF" id="PIRSF002741">
    <property type="entry name" value="MppA"/>
    <property type="match status" value="1"/>
</dbReference>
<dbReference type="Gene3D" id="3.40.190.10">
    <property type="entry name" value="Periplasmic binding protein-like II"/>
    <property type="match status" value="1"/>
</dbReference>
<dbReference type="SUPFAM" id="SSF53850">
    <property type="entry name" value="Periplasmic binding protein-like II"/>
    <property type="match status" value="1"/>
</dbReference>
<dbReference type="PANTHER" id="PTHR30290:SF10">
    <property type="entry name" value="PERIPLASMIC OLIGOPEPTIDE-BINDING PROTEIN-RELATED"/>
    <property type="match status" value="1"/>
</dbReference>
<reference evidence="6" key="1">
    <citation type="submission" date="2022-12" db="EMBL/GenBank/DDBJ databases">
        <title>Bacterial isolates from different developmental stages of Nematostella vectensis.</title>
        <authorList>
            <person name="Fraune S."/>
        </authorList>
    </citation>
    <scope>NUCLEOTIDE SEQUENCE</scope>
    <source>
        <strain evidence="6">G21630-S1</strain>
    </source>
</reference>
<protein>
    <submittedName>
        <fullName evidence="6">Peptide ABC transporter substrate-binding protein</fullName>
    </submittedName>
</protein>
<dbReference type="Gene3D" id="3.10.105.10">
    <property type="entry name" value="Dipeptide-binding Protein, Domain 3"/>
    <property type="match status" value="1"/>
</dbReference>
<dbReference type="PANTHER" id="PTHR30290">
    <property type="entry name" value="PERIPLASMIC BINDING COMPONENT OF ABC TRANSPORTER"/>
    <property type="match status" value="1"/>
</dbReference>
<comment type="similarity">
    <text evidence="2">Belongs to the bacterial solute-binding protein 5 family.</text>
</comment>
<keyword evidence="3" id="KW-0813">Transport</keyword>
<dbReference type="Pfam" id="PF00496">
    <property type="entry name" value="SBP_bac_5"/>
    <property type="match status" value="1"/>
</dbReference>
<dbReference type="InterPro" id="IPR000914">
    <property type="entry name" value="SBP_5_dom"/>
</dbReference>
<keyword evidence="7" id="KW-1185">Reference proteome</keyword>
<dbReference type="InterPro" id="IPR030678">
    <property type="entry name" value="Peptide/Ni-bd"/>
</dbReference>
<dbReference type="Gene3D" id="3.90.76.10">
    <property type="entry name" value="Dipeptide-binding Protein, Domain 1"/>
    <property type="match status" value="1"/>
</dbReference>
<dbReference type="RefSeq" id="WP_269422752.1">
    <property type="nucleotide sequence ID" value="NZ_JAPWGY010000002.1"/>
</dbReference>
<evidence type="ECO:0000259" key="5">
    <source>
        <dbReference type="Pfam" id="PF00496"/>
    </source>
</evidence>
<evidence type="ECO:0000313" key="7">
    <source>
        <dbReference type="Proteomes" id="UP001069802"/>
    </source>
</evidence>
<organism evidence="6 7">
    <name type="scientific">Kiloniella laminariae</name>
    <dbReference type="NCBI Taxonomy" id="454162"/>
    <lineage>
        <taxon>Bacteria</taxon>
        <taxon>Pseudomonadati</taxon>
        <taxon>Pseudomonadota</taxon>
        <taxon>Alphaproteobacteria</taxon>
        <taxon>Rhodospirillales</taxon>
        <taxon>Kiloniellaceae</taxon>
        <taxon>Kiloniella</taxon>
    </lineage>
</organism>
<evidence type="ECO:0000256" key="2">
    <source>
        <dbReference type="ARBA" id="ARBA00005695"/>
    </source>
</evidence>
<name>A0ABT4LJN9_9PROT</name>
<dbReference type="InterPro" id="IPR039424">
    <property type="entry name" value="SBP_5"/>
</dbReference>
<evidence type="ECO:0000256" key="4">
    <source>
        <dbReference type="ARBA" id="ARBA00022729"/>
    </source>
</evidence>
<proteinExistence type="inferred from homology"/>
<keyword evidence="4" id="KW-0732">Signal</keyword>
<accession>A0ABT4LJN9</accession>
<dbReference type="Proteomes" id="UP001069802">
    <property type="component" value="Unassembled WGS sequence"/>
</dbReference>
<evidence type="ECO:0000256" key="1">
    <source>
        <dbReference type="ARBA" id="ARBA00004418"/>
    </source>
</evidence>
<evidence type="ECO:0000313" key="6">
    <source>
        <dbReference type="EMBL" id="MCZ4280561.1"/>
    </source>
</evidence>
<dbReference type="EMBL" id="JAPWGY010000002">
    <property type="protein sequence ID" value="MCZ4280561.1"/>
    <property type="molecule type" value="Genomic_DNA"/>
</dbReference>
<dbReference type="CDD" id="cd08504">
    <property type="entry name" value="PBP2_OppA"/>
    <property type="match status" value="1"/>
</dbReference>
<evidence type="ECO:0000256" key="3">
    <source>
        <dbReference type="ARBA" id="ARBA00022448"/>
    </source>
</evidence>
<comment type="subcellular location">
    <subcellularLocation>
        <location evidence="1">Periplasm</location>
    </subcellularLocation>
</comment>
<feature type="domain" description="Solute-binding protein family 5" evidence="5">
    <location>
        <begin position="85"/>
        <end position="465"/>
    </location>
</feature>
<comment type="caution">
    <text evidence="6">The sequence shown here is derived from an EMBL/GenBank/DDBJ whole genome shotgun (WGS) entry which is preliminary data.</text>
</comment>
<gene>
    <name evidence="6" type="ORF">O4H49_07215</name>
</gene>
<sequence length="544" mass="61451">MNKKIVVLLLLIVAVAAGIFFYMKKEDEKVAEEKVVTPTKEMVFNRGNGAEPGSLDPQISEGVPSSHIIRDTFEGLTAEFTDGSIIPGQAESWTISEDGTTFTFKIRSNAVWSNGDPVTAHDFVYAWQRAVDPATGSEYSFLLYPLQNAQAIANGEEKDLAQLGVKALDDKTLEVQLEGPAPYFLGMITHSVAYPVHKATVEAHGEAWTRPENIVSNGAFNVTEWTPQSRIVAVKSDTYWDKDSVKLDKVVYYPTESTTTELKRYRAGELDWTYEVPNDQINWIKENMADEFHVSNYLGTYYYGFNMTKPPFNDPKLRKAFTMAIDRDILTTNIVTAGEVPAYAFVVPGVTAYDAVYADFNGMTQAEREAEALKLYEEAGYSKDKPLEMELRYNTNDNHKKIAIAVSSMWKKVFGAKVNLVNEEWKVYLETRKQKEVTQAFRAGWIGDYNDPNTFLELWLSDSGLNDTGFNNPEFDSLLKQASLEQDAAKRKELLMKAEGIFLEANAVAPIYHYVTKRMVKPYVKGWQSNVMDHIRSQYITVEK</sequence>